<evidence type="ECO:0000256" key="4">
    <source>
        <dbReference type="PIRSR" id="PIRSR004846-1"/>
    </source>
</evidence>
<proteinExistence type="inferred from homology"/>
<sequence length="290" mass="28029">MVTLSPAASSQVAAPAASSASQTSTPASSAGPTSSAAAAATPTSAASTASGTTSEPATASGAPVAAGTITVFAAASLKKTFTEIGEQFKAANPGSDVIFSFAGSSDLVTQLIGGAPADVFASADTKNMTKATEGGVTEGTPVNFATNTLTIVVPPTNPAGITSFADLAKPGLNLVICAPQVPCGSAAKKVADASGITLSPVSEESSVTDVLNKVTAGEADAGLVYVTDASGAGDKVATIAFPESSSAVNTYPIVAIKGSTQAALAAKFIELVKSAQGQKVLSASGFAPAP</sequence>
<reference evidence="6 7" key="1">
    <citation type="submission" date="2018-11" db="EMBL/GenBank/DDBJ databases">
        <authorList>
            <person name="Da X."/>
        </authorList>
    </citation>
    <scope>NUCLEOTIDE SEQUENCE [LARGE SCALE GENOMIC DNA]</scope>
    <source>
        <strain evidence="6 7">S14-144</strain>
    </source>
</reference>
<keyword evidence="2 4" id="KW-0479">Metal-binding</keyword>
<reference evidence="6 7" key="2">
    <citation type="submission" date="2018-12" db="EMBL/GenBank/DDBJ databases">
        <title>Nakamurella antarcticus sp. nov., isolated from Antarctica South Shetland Islands soil.</title>
        <authorList>
            <person name="Peng F."/>
        </authorList>
    </citation>
    <scope>NUCLEOTIDE SEQUENCE [LARGE SCALE GENOMIC DNA]</scope>
    <source>
        <strain evidence="6 7">S14-144</strain>
    </source>
</reference>
<dbReference type="CDD" id="cd13538">
    <property type="entry name" value="PBP2_ModA_like_1"/>
    <property type="match status" value="1"/>
</dbReference>
<dbReference type="InterPro" id="IPR050682">
    <property type="entry name" value="ModA/WtpA"/>
</dbReference>
<keyword evidence="7" id="KW-1185">Reference proteome</keyword>
<evidence type="ECO:0000256" key="3">
    <source>
        <dbReference type="ARBA" id="ARBA00022729"/>
    </source>
</evidence>
<dbReference type="AlphaFoldDB" id="A0A3G8ZQW3"/>
<accession>A0A3G8ZQW3</accession>
<dbReference type="GO" id="GO:0046872">
    <property type="term" value="F:metal ion binding"/>
    <property type="evidence" value="ECO:0007669"/>
    <property type="project" value="UniProtKB-KW"/>
</dbReference>
<dbReference type="PIRSF" id="PIRSF004846">
    <property type="entry name" value="ModA"/>
    <property type="match status" value="1"/>
</dbReference>
<organism evidence="6 7">
    <name type="scientific">Nakamurella antarctica</name>
    <dbReference type="NCBI Taxonomy" id="1902245"/>
    <lineage>
        <taxon>Bacteria</taxon>
        <taxon>Bacillati</taxon>
        <taxon>Actinomycetota</taxon>
        <taxon>Actinomycetes</taxon>
        <taxon>Nakamurellales</taxon>
        <taxon>Nakamurellaceae</taxon>
        <taxon>Nakamurella</taxon>
    </lineage>
</organism>
<evidence type="ECO:0000256" key="2">
    <source>
        <dbReference type="ARBA" id="ARBA00022723"/>
    </source>
</evidence>
<keyword evidence="4" id="KW-0500">Molybdenum</keyword>
<dbReference type="InterPro" id="IPR005950">
    <property type="entry name" value="ModA"/>
</dbReference>
<dbReference type="Gene3D" id="3.40.190.10">
    <property type="entry name" value="Periplasmic binding protein-like II"/>
    <property type="match status" value="2"/>
</dbReference>
<feature type="binding site" evidence="4">
    <location>
        <position position="76"/>
    </location>
    <ligand>
        <name>molybdate</name>
        <dbReference type="ChEBI" id="CHEBI:36264"/>
    </ligand>
</feature>
<evidence type="ECO:0000256" key="1">
    <source>
        <dbReference type="ARBA" id="ARBA00009175"/>
    </source>
</evidence>
<feature type="binding site" evidence="4">
    <location>
        <position position="225"/>
    </location>
    <ligand>
        <name>molybdate</name>
        <dbReference type="ChEBI" id="CHEBI:36264"/>
    </ligand>
</feature>
<dbReference type="SUPFAM" id="SSF53850">
    <property type="entry name" value="Periplasmic binding protein-like II"/>
    <property type="match status" value="1"/>
</dbReference>
<keyword evidence="3" id="KW-0732">Signal</keyword>
<feature type="binding site" evidence="4">
    <location>
        <position position="207"/>
    </location>
    <ligand>
        <name>molybdate</name>
        <dbReference type="ChEBI" id="CHEBI:36264"/>
    </ligand>
</feature>
<dbReference type="Pfam" id="PF13531">
    <property type="entry name" value="SBP_bac_11"/>
    <property type="match status" value="1"/>
</dbReference>
<dbReference type="PANTHER" id="PTHR30632:SF0">
    <property type="entry name" value="SULFATE-BINDING PROTEIN"/>
    <property type="match status" value="1"/>
</dbReference>
<evidence type="ECO:0000256" key="5">
    <source>
        <dbReference type="SAM" id="MobiDB-lite"/>
    </source>
</evidence>
<feature type="region of interest" description="Disordered" evidence="5">
    <location>
        <begin position="1"/>
        <end position="60"/>
    </location>
</feature>
<evidence type="ECO:0000313" key="6">
    <source>
        <dbReference type="EMBL" id="AZI59640.1"/>
    </source>
</evidence>
<name>A0A3G8ZQW3_9ACTN</name>
<dbReference type="KEGG" id="nak:EH165_14095"/>
<comment type="similarity">
    <text evidence="1">Belongs to the bacterial solute-binding protein ModA family.</text>
</comment>
<dbReference type="OrthoDB" id="9785015at2"/>
<dbReference type="GO" id="GO:0030973">
    <property type="term" value="F:molybdate ion binding"/>
    <property type="evidence" value="ECO:0007669"/>
    <property type="project" value="TreeGrafter"/>
</dbReference>
<dbReference type="Proteomes" id="UP000268084">
    <property type="component" value="Chromosome"/>
</dbReference>
<dbReference type="PANTHER" id="PTHR30632">
    <property type="entry name" value="MOLYBDATE-BINDING PERIPLASMIC PROTEIN"/>
    <property type="match status" value="1"/>
</dbReference>
<evidence type="ECO:0000313" key="7">
    <source>
        <dbReference type="Proteomes" id="UP000268084"/>
    </source>
</evidence>
<protein>
    <submittedName>
        <fullName evidence="6">Molybdate ABC transporter substrate-binding protein</fullName>
    </submittedName>
</protein>
<dbReference type="EMBL" id="CP034170">
    <property type="protein sequence ID" value="AZI59640.1"/>
    <property type="molecule type" value="Genomic_DNA"/>
</dbReference>
<dbReference type="GO" id="GO:0015689">
    <property type="term" value="P:molybdate ion transport"/>
    <property type="evidence" value="ECO:0007669"/>
    <property type="project" value="InterPro"/>
</dbReference>
<gene>
    <name evidence="6" type="primary">modA</name>
    <name evidence="6" type="ORF">EH165_14095</name>
</gene>
<feature type="binding site" evidence="4">
    <location>
        <position position="104"/>
    </location>
    <ligand>
        <name>molybdate</name>
        <dbReference type="ChEBI" id="CHEBI:36264"/>
    </ligand>
</feature>
<dbReference type="NCBIfam" id="TIGR01256">
    <property type="entry name" value="modA"/>
    <property type="match status" value="1"/>
</dbReference>